<dbReference type="HOGENOM" id="CLU_2415508_0_0_1"/>
<dbReference type="KEGG" id="dpx:DAPPUDRAFT_316687"/>
<sequence>MVAQRGRLVSDMNLVISDGLERYSRLAKNQRETELFLDQLDRVVWPKIIHLSSTIYDNLIGDDELDKEFKYQEELRKNMAAIRFRAKQVVTL</sequence>
<protein>
    <submittedName>
        <fullName evidence="1">Uncharacterized protein</fullName>
    </submittedName>
</protein>
<dbReference type="Proteomes" id="UP000000305">
    <property type="component" value="Unassembled WGS sequence"/>
</dbReference>
<name>E9GDP5_DAPPU</name>
<dbReference type="EMBL" id="GL732540">
    <property type="protein sequence ID" value="EFX82440.1"/>
    <property type="molecule type" value="Genomic_DNA"/>
</dbReference>
<dbReference type="AlphaFoldDB" id="E9GDP5"/>
<gene>
    <name evidence="1" type="ORF">DAPPUDRAFT_316687</name>
</gene>
<accession>E9GDP5</accession>
<evidence type="ECO:0000313" key="2">
    <source>
        <dbReference type="Proteomes" id="UP000000305"/>
    </source>
</evidence>
<organism evidence="1 2">
    <name type="scientific">Daphnia pulex</name>
    <name type="common">Water flea</name>
    <dbReference type="NCBI Taxonomy" id="6669"/>
    <lineage>
        <taxon>Eukaryota</taxon>
        <taxon>Metazoa</taxon>
        <taxon>Ecdysozoa</taxon>
        <taxon>Arthropoda</taxon>
        <taxon>Crustacea</taxon>
        <taxon>Branchiopoda</taxon>
        <taxon>Diplostraca</taxon>
        <taxon>Cladocera</taxon>
        <taxon>Anomopoda</taxon>
        <taxon>Daphniidae</taxon>
        <taxon>Daphnia</taxon>
    </lineage>
</organism>
<keyword evidence="2" id="KW-1185">Reference proteome</keyword>
<dbReference type="InParanoid" id="E9GDP5"/>
<proteinExistence type="predicted"/>
<evidence type="ECO:0000313" key="1">
    <source>
        <dbReference type="EMBL" id="EFX82440.1"/>
    </source>
</evidence>
<reference evidence="1 2" key="1">
    <citation type="journal article" date="2011" name="Science">
        <title>The ecoresponsive genome of Daphnia pulex.</title>
        <authorList>
            <person name="Colbourne J.K."/>
            <person name="Pfrender M.E."/>
            <person name="Gilbert D."/>
            <person name="Thomas W.K."/>
            <person name="Tucker A."/>
            <person name="Oakley T.H."/>
            <person name="Tokishita S."/>
            <person name="Aerts A."/>
            <person name="Arnold G.J."/>
            <person name="Basu M.K."/>
            <person name="Bauer D.J."/>
            <person name="Caceres C.E."/>
            <person name="Carmel L."/>
            <person name="Casola C."/>
            <person name="Choi J.H."/>
            <person name="Detter J.C."/>
            <person name="Dong Q."/>
            <person name="Dusheyko S."/>
            <person name="Eads B.D."/>
            <person name="Frohlich T."/>
            <person name="Geiler-Samerotte K.A."/>
            <person name="Gerlach D."/>
            <person name="Hatcher P."/>
            <person name="Jogdeo S."/>
            <person name="Krijgsveld J."/>
            <person name="Kriventseva E.V."/>
            <person name="Kultz D."/>
            <person name="Laforsch C."/>
            <person name="Lindquist E."/>
            <person name="Lopez J."/>
            <person name="Manak J.R."/>
            <person name="Muller J."/>
            <person name="Pangilinan J."/>
            <person name="Patwardhan R.P."/>
            <person name="Pitluck S."/>
            <person name="Pritham E.J."/>
            <person name="Rechtsteiner A."/>
            <person name="Rho M."/>
            <person name="Rogozin I.B."/>
            <person name="Sakarya O."/>
            <person name="Salamov A."/>
            <person name="Schaack S."/>
            <person name="Shapiro H."/>
            <person name="Shiga Y."/>
            <person name="Skalitzky C."/>
            <person name="Smith Z."/>
            <person name="Souvorov A."/>
            <person name="Sung W."/>
            <person name="Tang Z."/>
            <person name="Tsuchiya D."/>
            <person name="Tu H."/>
            <person name="Vos H."/>
            <person name="Wang M."/>
            <person name="Wolf Y.I."/>
            <person name="Yamagata H."/>
            <person name="Yamada T."/>
            <person name="Ye Y."/>
            <person name="Shaw J.R."/>
            <person name="Andrews J."/>
            <person name="Crease T.J."/>
            <person name="Tang H."/>
            <person name="Lucas S.M."/>
            <person name="Robertson H.M."/>
            <person name="Bork P."/>
            <person name="Koonin E.V."/>
            <person name="Zdobnov E.M."/>
            <person name="Grigoriev I.V."/>
            <person name="Lynch M."/>
            <person name="Boore J.L."/>
        </authorList>
    </citation>
    <scope>NUCLEOTIDE SEQUENCE [LARGE SCALE GENOMIC DNA]</scope>
</reference>